<feature type="domain" description="Cystatin" evidence="2">
    <location>
        <begin position="29"/>
        <end position="88"/>
    </location>
</feature>
<dbReference type="EMBL" id="CAJJDN010000173">
    <property type="protein sequence ID" value="CAD8127110.1"/>
    <property type="molecule type" value="Genomic_DNA"/>
</dbReference>
<proteinExistence type="predicted"/>
<feature type="chain" id="PRO_5035751136" description="Cystatin domain-containing protein" evidence="1">
    <location>
        <begin position="16"/>
        <end position="110"/>
    </location>
</feature>
<organism evidence="3 4">
    <name type="scientific">Paramecium sonneborni</name>
    <dbReference type="NCBI Taxonomy" id="65129"/>
    <lineage>
        <taxon>Eukaryota</taxon>
        <taxon>Sar</taxon>
        <taxon>Alveolata</taxon>
        <taxon>Ciliophora</taxon>
        <taxon>Intramacronucleata</taxon>
        <taxon>Oligohymenophorea</taxon>
        <taxon>Peniculida</taxon>
        <taxon>Parameciidae</taxon>
        <taxon>Paramecium</taxon>
    </lineage>
</organism>
<name>A0A8S1RJ96_9CILI</name>
<protein>
    <recommendedName>
        <fullName evidence="2">Cystatin domain-containing protein</fullName>
    </recommendedName>
</protein>
<evidence type="ECO:0000313" key="4">
    <source>
        <dbReference type="Proteomes" id="UP000692954"/>
    </source>
</evidence>
<feature type="signal peptide" evidence="1">
    <location>
        <begin position="1"/>
        <end position="15"/>
    </location>
</feature>
<evidence type="ECO:0000313" key="3">
    <source>
        <dbReference type="EMBL" id="CAD8127110.1"/>
    </source>
</evidence>
<keyword evidence="4" id="KW-1185">Reference proteome</keyword>
<comment type="caution">
    <text evidence="3">The sequence shown here is derived from an EMBL/GenBank/DDBJ whole genome shotgun (WGS) entry which is preliminary data.</text>
</comment>
<gene>
    <name evidence="3" type="ORF">PSON_ATCC_30995.1.T1730031</name>
</gene>
<keyword evidence="1" id="KW-0732">Signal</keyword>
<evidence type="ECO:0000256" key="1">
    <source>
        <dbReference type="SAM" id="SignalP"/>
    </source>
</evidence>
<reference evidence="3" key="1">
    <citation type="submission" date="2021-01" db="EMBL/GenBank/DDBJ databases">
        <authorList>
            <consortium name="Genoscope - CEA"/>
            <person name="William W."/>
        </authorList>
    </citation>
    <scope>NUCLEOTIDE SEQUENCE</scope>
</reference>
<dbReference type="OrthoDB" id="1908104at2759"/>
<accession>A0A8S1RJ96</accession>
<evidence type="ECO:0000259" key="2">
    <source>
        <dbReference type="Pfam" id="PF00031"/>
    </source>
</evidence>
<sequence length="110" mass="12007">MKLLILLLVLSSILCKQHRPMAGGKFKPDSNDQGLGQAIAFAKQNFKTSCSGTSGYSWDKILNVEQQIVNGSNYYISAQLKNGEQTKKVEIVVYMPASPPGIRITSCSVI</sequence>
<dbReference type="InterPro" id="IPR000010">
    <property type="entry name" value="Cystatin_dom"/>
</dbReference>
<dbReference type="Pfam" id="PF00031">
    <property type="entry name" value="Cystatin"/>
    <property type="match status" value="1"/>
</dbReference>
<dbReference type="GO" id="GO:0004869">
    <property type="term" value="F:cysteine-type endopeptidase inhibitor activity"/>
    <property type="evidence" value="ECO:0007669"/>
    <property type="project" value="InterPro"/>
</dbReference>
<dbReference type="Proteomes" id="UP000692954">
    <property type="component" value="Unassembled WGS sequence"/>
</dbReference>
<dbReference type="AlphaFoldDB" id="A0A8S1RJ96"/>